<dbReference type="OrthoDB" id="307566at2157"/>
<feature type="region of interest" description="Disordered" evidence="1">
    <location>
        <begin position="20"/>
        <end position="68"/>
    </location>
</feature>
<gene>
    <name evidence="2" type="ORF">HUG12_16110</name>
</gene>
<keyword evidence="3" id="KW-1185">Reference proteome</keyword>
<evidence type="ECO:0008006" key="4">
    <source>
        <dbReference type="Google" id="ProtNLM"/>
    </source>
</evidence>
<dbReference type="PROSITE" id="PS51257">
    <property type="entry name" value="PROKAR_LIPOPROTEIN"/>
    <property type="match status" value="1"/>
</dbReference>
<dbReference type="Proteomes" id="UP000509626">
    <property type="component" value="Chromosome"/>
</dbReference>
<dbReference type="AlphaFoldDB" id="A0A7D5LC14"/>
<evidence type="ECO:0000313" key="2">
    <source>
        <dbReference type="EMBL" id="QLG63172.1"/>
    </source>
</evidence>
<sequence length="154" mass="16371">MYRRQVPSLLVLLALGAGCTTPGDRDAPKGGSPTPVVGAPTETTTSTAGTGSPMPSSELSNEEAKARALRAEEAYITRRFENSSCLDGWGLTGYTGIEKEAIVTDRTADGVHVEVTQPYWYSTDRDEADGGSNARYRVTPAVIRRTSGDDVSPC</sequence>
<dbReference type="RefSeq" id="WP_179269757.1">
    <property type="nucleotide sequence ID" value="NZ_CP058579.1"/>
</dbReference>
<proteinExistence type="predicted"/>
<dbReference type="EMBL" id="CP058579">
    <property type="protein sequence ID" value="QLG63172.1"/>
    <property type="molecule type" value="Genomic_DNA"/>
</dbReference>
<accession>A0A7D5LC14</accession>
<evidence type="ECO:0000256" key="1">
    <source>
        <dbReference type="SAM" id="MobiDB-lite"/>
    </source>
</evidence>
<dbReference type="GeneID" id="56039015"/>
<name>A0A7D5LC14_9EURY</name>
<dbReference type="KEGG" id="halu:HUG12_16110"/>
<feature type="compositionally biased region" description="Low complexity" evidence="1">
    <location>
        <begin position="38"/>
        <end position="57"/>
    </location>
</feature>
<evidence type="ECO:0000313" key="3">
    <source>
        <dbReference type="Proteomes" id="UP000509626"/>
    </source>
</evidence>
<reference evidence="2 3" key="1">
    <citation type="submission" date="2020-06" db="EMBL/GenBank/DDBJ databases">
        <title>NJ-3-1, isolated from saline soil.</title>
        <authorList>
            <person name="Cui H.L."/>
            <person name="Shi X."/>
        </authorList>
    </citation>
    <scope>NUCLEOTIDE SEQUENCE [LARGE SCALE GENOMIC DNA]</scope>
    <source>
        <strain evidence="2 3">NJ-3-1</strain>
    </source>
</reference>
<protein>
    <recommendedName>
        <fullName evidence="4">Lipoprotein</fullName>
    </recommendedName>
</protein>
<organism evidence="2 3">
    <name type="scientific">Halorarum salinum</name>
    <dbReference type="NCBI Taxonomy" id="2743089"/>
    <lineage>
        <taxon>Archaea</taxon>
        <taxon>Methanobacteriati</taxon>
        <taxon>Methanobacteriota</taxon>
        <taxon>Stenosarchaea group</taxon>
        <taxon>Halobacteria</taxon>
        <taxon>Halobacteriales</taxon>
        <taxon>Haloferacaceae</taxon>
        <taxon>Halorarum</taxon>
    </lineage>
</organism>